<evidence type="ECO:0000313" key="9">
    <source>
        <dbReference type="EMBL" id="OGK00723.1"/>
    </source>
</evidence>
<keyword evidence="2" id="KW-0808">Transferase</keyword>
<dbReference type="GO" id="GO:0046872">
    <property type="term" value="F:metal ion binding"/>
    <property type="evidence" value="ECO:0007669"/>
    <property type="project" value="UniProtKB-KW"/>
</dbReference>
<keyword evidence="5" id="KW-0460">Magnesium</keyword>
<comment type="caution">
    <text evidence="9">The sequence shown here is derived from an EMBL/GenBank/DDBJ whole genome shotgun (WGS) entry which is preliminary data.</text>
</comment>
<evidence type="ECO:0000256" key="4">
    <source>
        <dbReference type="ARBA" id="ARBA00022741"/>
    </source>
</evidence>
<reference evidence="9 10" key="1">
    <citation type="journal article" date="2016" name="Nat. Commun.">
        <title>Thousands of microbial genomes shed light on interconnected biogeochemical processes in an aquifer system.</title>
        <authorList>
            <person name="Anantharaman K."/>
            <person name="Brown C.T."/>
            <person name="Hug L.A."/>
            <person name="Sharon I."/>
            <person name="Castelle C.J."/>
            <person name="Probst A.J."/>
            <person name="Thomas B.C."/>
            <person name="Singh A."/>
            <person name="Wilkins M.J."/>
            <person name="Karaoz U."/>
            <person name="Brodie E.L."/>
            <person name="Williams K.H."/>
            <person name="Hubbard S.S."/>
            <person name="Banfield J.F."/>
        </authorList>
    </citation>
    <scope>NUCLEOTIDE SEQUENCE [LARGE SCALE GENOMIC DNA]</scope>
</reference>
<dbReference type="GO" id="GO:0006777">
    <property type="term" value="P:Mo-molybdopterin cofactor biosynthetic process"/>
    <property type="evidence" value="ECO:0007669"/>
    <property type="project" value="UniProtKB-KW"/>
</dbReference>
<keyword evidence="4" id="KW-0547">Nucleotide-binding</keyword>
<dbReference type="InterPro" id="IPR029044">
    <property type="entry name" value="Nucleotide-diphossugar_trans"/>
</dbReference>
<evidence type="ECO:0000259" key="8">
    <source>
        <dbReference type="Pfam" id="PF12804"/>
    </source>
</evidence>
<evidence type="ECO:0000256" key="5">
    <source>
        <dbReference type="ARBA" id="ARBA00022842"/>
    </source>
</evidence>
<gene>
    <name evidence="9" type="ORF">A2519_19830</name>
</gene>
<evidence type="ECO:0000256" key="2">
    <source>
        <dbReference type="ARBA" id="ARBA00022679"/>
    </source>
</evidence>
<dbReference type="PANTHER" id="PTHR19136">
    <property type="entry name" value="MOLYBDENUM COFACTOR GUANYLYLTRANSFERASE"/>
    <property type="match status" value="1"/>
</dbReference>
<dbReference type="InterPro" id="IPR025877">
    <property type="entry name" value="MobA-like_NTP_Trfase"/>
</dbReference>
<protein>
    <recommendedName>
        <fullName evidence="8">MobA-like NTP transferase domain-containing protein</fullName>
    </recommendedName>
</protein>
<dbReference type="Proteomes" id="UP000179243">
    <property type="component" value="Unassembled WGS sequence"/>
</dbReference>
<dbReference type="EMBL" id="MFYX01000141">
    <property type="protein sequence ID" value="OGK00723.1"/>
    <property type="molecule type" value="Genomic_DNA"/>
</dbReference>
<keyword evidence="1" id="KW-0963">Cytoplasm</keyword>
<dbReference type="Gene3D" id="3.90.550.10">
    <property type="entry name" value="Spore Coat Polysaccharide Biosynthesis Protein SpsA, Chain A"/>
    <property type="match status" value="1"/>
</dbReference>
<evidence type="ECO:0000313" key="10">
    <source>
        <dbReference type="Proteomes" id="UP000179243"/>
    </source>
</evidence>
<keyword evidence="3" id="KW-0479">Metal-binding</keyword>
<dbReference type="Pfam" id="PF12804">
    <property type="entry name" value="NTP_transf_3"/>
    <property type="match status" value="1"/>
</dbReference>
<evidence type="ECO:0000256" key="1">
    <source>
        <dbReference type="ARBA" id="ARBA00022490"/>
    </source>
</evidence>
<sequence length="173" mass="19153">MGSDKALLIFRGKPLFCHILDQLAPLFDDVLVSAQDPEKYSFAGQRVVRDEQPNQGPLMGILSALQAATYDRLFVTACDIPLQPVLLIRSMLRKAAHADLVMPAGPEGRFEPLMAVYTRRLVPVIRAVIARGGRRMIDLFDEPEIKTVVVPLPETGGFGNLNTPEDYERALNP</sequence>
<dbReference type="GO" id="GO:0016779">
    <property type="term" value="F:nucleotidyltransferase activity"/>
    <property type="evidence" value="ECO:0007669"/>
    <property type="project" value="UniProtKB-ARBA"/>
</dbReference>
<dbReference type="PANTHER" id="PTHR19136:SF81">
    <property type="entry name" value="MOLYBDENUM COFACTOR GUANYLYLTRANSFERASE"/>
    <property type="match status" value="1"/>
</dbReference>
<evidence type="ECO:0000256" key="6">
    <source>
        <dbReference type="ARBA" id="ARBA00023134"/>
    </source>
</evidence>
<keyword evidence="6" id="KW-0342">GTP-binding</keyword>
<dbReference type="GO" id="GO:0005525">
    <property type="term" value="F:GTP binding"/>
    <property type="evidence" value="ECO:0007669"/>
    <property type="project" value="UniProtKB-KW"/>
</dbReference>
<evidence type="ECO:0000256" key="7">
    <source>
        <dbReference type="ARBA" id="ARBA00023150"/>
    </source>
</evidence>
<dbReference type="SUPFAM" id="SSF53448">
    <property type="entry name" value="Nucleotide-diphospho-sugar transferases"/>
    <property type="match status" value="1"/>
</dbReference>
<feature type="domain" description="MobA-like NTP transferase" evidence="8">
    <location>
        <begin position="1"/>
        <end position="137"/>
    </location>
</feature>
<proteinExistence type="predicted"/>
<keyword evidence="7" id="KW-0501">Molybdenum cofactor biosynthesis</keyword>
<organism evidence="9 10">
    <name type="scientific">Candidatus Raymondbacteria bacterium RIFOXYD12_FULL_49_13</name>
    <dbReference type="NCBI Taxonomy" id="1817890"/>
    <lineage>
        <taxon>Bacteria</taxon>
        <taxon>Raymondiibacteriota</taxon>
    </lineage>
</organism>
<accession>A0A1F7F2C9</accession>
<evidence type="ECO:0000256" key="3">
    <source>
        <dbReference type="ARBA" id="ARBA00022723"/>
    </source>
</evidence>
<dbReference type="CDD" id="cd02503">
    <property type="entry name" value="MobA"/>
    <property type="match status" value="1"/>
</dbReference>
<dbReference type="AlphaFoldDB" id="A0A1F7F2C9"/>
<name>A0A1F7F2C9_UNCRA</name>
<dbReference type="InterPro" id="IPR013482">
    <property type="entry name" value="Molybde_CF_guanTrfase"/>
</dbReference>